<accession>A0A1S8WM93</accession>
<protein>
    <submittedName>
        <fullName evidence="1">Uncharacterized protein</fullName>
    </submittedName>
</protein>
<gene>
    <name evidence="1" type="ORF">X801_08629</name>
</gene>
<dbReference type="EMBL" id="KV903597">
    <property type="protein sequence ID" value="OON15566.1"/>
    <property type="molecule type" value="Genomic_DNA"/>
</dbReference>
<organism evidence="1 2">
    <name type="scientific">Opisthorchis viverrini</name>
    <name type="common">Southeast Asian liver fluke</name>
    <dbReference type="NCBI Taxonomy" id="6198"/>
    <lineage>
        <taxon>Eukaryota</taxon>
        <taxon>Metazoa</taxon>
        <taxon>Spiralia</taxon>
        <taxon>Lophotrochozoa</taxon>
        <taxon>Platyhelminthes</taxon>
        <taxon>Trematoda</taxon>
        <taxon>Digenea</taxon>
        <taxon>Opisthorchiida</taxon>
        <taxon>Opisthorchiata</taxon>
        <taxon>Opisthorchiidae</taxon>
        <taxon>Opisthorchis</taxon>
    </lineage>
</organism>
<keyword evidence="2" id="KW-1185">Reference proteome</keyword>
<name>A0A1S8WM93_OPIVI</name>
<evidence type="ECO:0000313" key="1">
    <source>
        <dbReference type="EMBL" id="OON15566.1"/>
    </source>
</evidence>
<reference evidence="1 2" key="1">
    <citation type="submission" date="2015-03" db="EMBL/GenBank/DDBJ databases">
        <title>Draft genome of the nematode, Opisthorchis viverrini.</title>
        <authorList>
            <person name="Mitreva M."/>
        </authorList>
    </citation>
    <scope>NUCLEOTIDE SEQUENCE [LARGE SCALE GENOMIC DNA]</scope>
    <source>
        <strain evidence="1">Khon Kaen</strain>
    </source>
</reference>
<evidence type="ECO:0000313" key="2">
    <source>
        <dbReference type="Proteomes" id="UP000243686"/>
    </source>
</evidence>
<proteinExistence type="predicted"/>
<sequence>MPSPLIHEYLATLIPSHPQDSEYDAFVTLPPSFEGLKRLCQPYYREIIAVILNDLFQRIIDSRRFLNVTSKGDIQSEKAGLVHVGYTTYKCPAPPNDCNGFYIRERNTFISDLHWASTHQSYQRVDRVGCLSTELFSTTKQHERENSEFPGIHQTVQKHY</sequence>
<dbReference type="AlphaFoldDB" id="A0A1S8WM93"/>
<dbReference type="Proteomes" id="UP000243686">
    <property type="component" value="Unassembled WGS sequence"/>
</dbReference>